<protein>
    <recommendedName>
        <fullName evidence="5">ABC-2 type transporter transmembrane domain-containing protein</fullName>
    </recommendedName>
</protein>
<name>A0A5C4W9N6_9ACTN</name>
<keyword evidence="2" id="KW-0812">Transmembrane</keyword>
<evidence type="ECO:0000313" key="7">
    <source>
        <dbReference type="Proteomes" id="UP000312512"/>
    </source>
</evidence>
<dbReference type="InterPro" id="IPR013525">
    <property type="entry name" value="ABC2_TM"/>
</dbReference>
<feature type="domain" description="ABC-2 type transporter transmembrane" evidence="5">
    <location>
        <begin position="21"/>
        <end position="215"/>
    </location>
</feature>
<dbReference type="OrthoDB" id="3214063at2"/>
<evidence type="ECO:0000313" key="6">
    <source>
        <dbReference type="EMBL" id="KAB8192650.1"/>
    </source>
</evidence>
<evidence type="ECO:0000256" key="1">
    <source>
        <dbReference type="ARBA" id="ARBA00004141"/>
    </source>
</evidence>
<dbReference type="InterPro" id="IPR052902">
    <property type="entry name" value="ABC-2_transporter"/>
</dbReference>
<dbReference type="Proteomes" id="UP000312512">
    <property type="component" value="Unassembled WGS sequence"/>
</dbReference>
<evidence type="ECO:0000256" key="3">
    <source>
        <dbReference type="ARBA" id="ARBA00022989"/>
    </source>
</evidence>
<dbReference type="GO" id="GO:0016020">
    <property type="term" value="C:membrane"/>
    <property type="evidence" value="ECO:0007669"/>
    <property type="project" value="UniProtKB-SubCell"/>
</dbReference>
<keyword evidence="7" id="KW-1185">Reference proteome</keyword>
<organism evidence="6 7">
    <name type="scientific">Nonomuraea phyllanthi</name>
    <dbReference type="NCBI Taxonomy" id="2219224"/>
    <lineage>
        <taxon>Bacteria</taxon>
        <taxon>Bacillati</taxon>
        <taxon>Actinomycetota</taxon>
        <taxon>Actinomycetes</taxon>
        <taxon>Streptosporangiales</taxon>
        <taxon>Streptosporangiaceae</taxon>
        <taxon>Nonomuraea</taxon>
    </lineage>
</organism>
<evidence type="ECO:0000256" key="2">
    <source>
        <dbReference type="ARBA" id="ARBA00022692"/>
    </source>
</evidence>
<evidence type="ECO:0000256" key="4">
    <source>
        <dbReference type="ARBA" id="ARBA00023136"/>
    </source>
</evidence>
<proteinExistence type="predicted"/>
<gene>
    <name evidence="6" type="ORF">FH608_024465</name>
</gene>
<dbReference type="PANTHER" id="PTHR43027:SF2">
    <property type="entry name" value="TRANSPORT PERMEASE PROTEIN"/>
    <property type="match status" value="1"/>
</dbReference>
<sequence length="247" mass="25815">MNPTFLEGAPMSLIATFRLGTRLFWRDKAVLLGTVVTPVGLAVGMPLLLNVVESASLATSVFQSALSLLLAITAFMSVTVALTAQRDQLLLKRLRTTGLTDGQILFGQIVSTATQTVAMIVLSTVAVRVLAGVPLPDDPLGFAAIVIAGSVVMALLGAAYTAAVPRAELASAYTMPVFLVAGVSAGAMGPIPLPDWLEPVLDLLPTTAVVNAVRTGDLAVAALILAGWTVAGLVAIRLWFRWEPRRS</sequence>
<keyword evidence="4" id="KW-0472">Membrane</keyword>
<keyword evidence="3" id="KW-1133">Transmembrane helix</keyword>
<dbReference type="PANTHER" id="PTHR43027">
    <property type="entry name" value="DOXORUBICIN RESISTANCE ABC TRANSPORTER PERMEASE PROTEIN DRRC-RELATED"/>
    <property type="match status" value="1"/>
</dbReference>
<dbReference type="EMBL" id="VDLX02000009">
    <property type="protein sequence ID" value="KAB8192650.1"/>
    <property type="molecule type" value="Genomic_DNA"/>
</dbReference>
<comment type="subcellular location">
    <subcellularLocation>
        <location evidence="1">Membrane</location>
        <topology evidence="1">Multi-pass membrane protein</topology>
    </subcellularLocation>
</comment>
<reference evidence="6 7" key="1">
    <citation type="submission" date="2019-10" db="EMBL/GenBank/DDBJ databases">
        <title>Nonomuraea sp. nov., isolated from Phyllanthus amarus.</title>
        <authorList>
            <person name="Klykleung N."/>
            <person name="Tanasupawat S."/>
        </authorList>
    </citation>
    <scope>NUCLEOTIDE SEQUENCE [LARGE SCALE GENOMIC DNA]</scope>
    <source>
        <strain evidence="6 7">PA1-10</strain>
    </source>
</reference>
<accession>A0A5C4W9N6</accession>
<dbReference type="AlphaFoldDB" id="A0A5C4W9N6"/>
<comment type="caution">
    <text evidence="6">The sequence shown here is derived from an EMBL/GenBank/DDBJ whole genome shotgun (WGS) entry which is preliminary data.</text>
</comment>
<evidence type="ECO:0000259" key="5">
    <source>
        <dbReference type="Pfam" id="PF01061"/>
    </source>
</evidence>
<dbReference type="Pfam" id="PF01061">
    <property type="entry name" value="ABC2_membrane"/>
    <property type="match status" value="1"/>
</dbReference>
<dbReference type="GO" id="GO:0140359">
    <property type="term" value="F:ABC-type transporter activity"/>
    <property type="evidence" value="ECO:0007669"/>
    <property type="project" value="InterPro"/>
</dbReference>